<keyword evidence="6 7" id="KW-0539">Nucleus</keyword>
<feature type="domain" description="60S ribosomal export protein NMD3 SH3" evidence="11">
    <location>
        <begin position="256"/>
        <end position="302"/>
    </location>
</feature>
<feature type="domain" description="60S ribosomal export protein NMD3 OB-fold" evidence="10">
    <location>
        <begin position="320"/>
        <end position="410"/>
    </location>
</feature>
<evidence type="ECO:0000256" key="1">
    <source>
        <dbReference type="ARBA" id="ARBA00009794"/>
    </source>
</evidence>
<dbReference type="Pfam" id="PF04981">
    <property type="entry name" value="NMD3"/>
    <property type="match status" value="1"/>
</dbReference>
<keyword evidence="13" id="KW-1185">Reference proteome</keyword>
<evidence type="ECO:0000256" key="3">
    <source>
        <dbReference type="ARBA" id="ARBA00022448"/>
    </source>
</evidence>
<comment type="caution">
    <text evidence="12">The sequence shown here is derived from an EMBL/GenBank/DDBJ whole genome shotgun (WGS) entry which is preliminary data.</text>
</comment>
<feature type="compositionally biased region" description="Acidic residues" evidence="8">
    <location>
        <begin position="508"/>
        <end position="527"/>
    </location>
</feature>
<organism evidence="12 13">
    <name type="scientific">Iris pallida</name>
    <name type="common">Sweet iris</name>
    <dbReference type="NCBI Taxonomy" id="29817"/>
    <lineage>
        <taxon>Eukaryota</taxon>
        <taxon>Viridiplantae</taxon>
        <taxon>Streptophyta</taxon>
        <taxon>Embryophyta</taxon>
        <taxon>Tracheophyta</taxon>
        <taxon>Spermatophyta</taxon>
        <taxon>Magnoliopsida</taxon>
        <taxon>Liliopsida</taxon>
        <taxon>Asparagales</taxon>
        <taxon>Iridaceae</taxon>
        <taxon>Iridoideae</taxon>
        <taxon>Irideae</taxon>
        <taxon>Iris</taxon>
    </lineage>
</organism>
<evidence type="ECO:0000259" key="9">
    <source>
        <dbReference type="Pfam" id="PF04981"/>
    </source>
</evidence>
<evidence type="ECO:0000259" key="10">
    <source>
        <dbReference type="Pfam" id="PF21192"/>
    </source>
</evidence>
<sequence>MADLSSSGMFLPIHTQGTIPCPTCSTPILPSSANQCPRCLSARADLTSPLPRHLSLLYCPECVSYLQPPKTYLRADPESKQLLSICLSRVKKPLSSNRLKLVHADFVWTEPHSKRIKLRLRVQGELDRNTIVEQTHVAEFQVVDHLCDSCSRANANPDQWVAKVQLRQHVPHRRTFFYLEQLILKHRAADRAIRIQETCDGIDFCFSNRSHALKFVDFVSGVVPARDRSDKRLVSHDSKNSTYNYQYTFSLQICPVCREDLLCLPPAVSRSLGNIGPLVVCTKVTNSLALLDPATLRVAYLDAKEYWRTAFEALMVSRQLVEYVVLDVDEKNVREETVGGTRYCLAYMQVARVSDFRKNDNIFTVKTHLGRLLSRGDYALGYDMYASNSNNREIEKYKGLVIPDVILIKKSYKETRQRKRGKQRTWKLKSLGMDVDATTAKGKMDMEKREHEYEQFIKDLEENPDQTFNISLYKNKDYQPSEMASMAGGDDERLPLDELLAELKLKDMEEETDAESDADSMMDCDRH</sequence>
<name>A0AAX6GTC2_IRIPA</name>
<dbReference type="AlphaFoldDB" id="A0AAX6GTC2"/>
<evidence type="ECO:0000313" key="12">
    <source>
        <dbReference type="EMBL" id="KAJ6831979.1"/>
    </source>
</evidence>
<dbReference type="GO" id="GO:0005634">
    <property type="term" value="C:nucleus"/>
    <property type="evidence" value="ECO:0007669"/>
    <property type="project" value="UniProtKB-SubCell"/>
</dbReference>
<reference evidence="12" key="2">
    <citation type="submission" date="2023-04" db="EMBL/GenBank/DDBJ databases">
        <authorList>
            <person name="Bruccoleri R.E."/>
            <person name="Oakeley E.J."/>
            <person name="Faust A.-M."/>
            <person name="Dessus-Babus S."/>
            <person name="Altorfer M."/>
            <person name="Burckhardt D."/>
            <person name="Oertli M."/>
            <person name="Naumann U."/>
            <person name="Petersen F."/>
            <person name="Wong J."/>
        </authorList>
    </citation>
    <scope>NUCLEOTIDE SEQUENCE</scope>
    <source>
        <strain evidence="12">GSM-AAB239-AS_SAM_17_03QT</strain>
        <tissue evidence="12">Leaf</tissue>
    </source>
</reference>
<dbReference type="InterPro" id="IPR039768">
    <property type="entry name" value="Nmd3"/>
</dbReference>
<dbReference type="InterPro" id="IPR007064">
    <property type="entry name" value="Nmd3_N"/>
</dbReference>
<dbReference type="GO" id="GO:0043023">
    <property type="term" value="F:ribosomal large subunit binding"/>
    <property type="evidence" value="ECO:0007669"/>
    <property type="project" value="InterPro"/>
</dbReference>
<dbReference type="Pfam" id="PF21192">
    <property type="entry name" value="OB_NMD3"/>
    <property type="match status" value="1"/>
</dbReference>
<evidence type="ECO:0000256" key="6">
    <source>
        <dbReference type="ARBA" id="ARBA00023242"/>
    </source>
</evidence>
<feature type="domain" description="Nmd3 N-terminal" evidence="9">
    <location>
        <begin position="21"/>
        <end position="253"/>
    </location>
</feature>
<reference evidence="12" key="1">
    <citation type="journal article" date="2023" name="GigaByte">
        <title>Genome assembly of the bearded iris, Iris pallida Lam.</title>
        <authorList>
            <person name="Bruccoleri R.E."/>
            <person name="Oakeley E.J."/>
            <person name="Faust A.M.E."/>
            <person name="Altorfer M."/>
            <person name="Dessus-Babus S."/>
            <person name="Burckhardt D."/>
            <person name="Oertli M."/>
            <person name="Naumann U."/>
            <person name="Petersen F."/>
            <person name="Wong J."/>
        </authorList>
    </citation>
    <scope>NUCLEOTIDE SEQUENCE</scope>
    <source>
        <strain evidence="12">GSM-AAB239-AS_SAM_17_03QT</strain>
    </source>
</reference>
<dbReference type="EMBL" id="JANAVB010016197">
    <property type="protein sequence ID" value="KAJ6831979.1"/>
    <property type="molecule type" value="Genomic_DNA"/>
</dbReference>
<evidence type="ECO:0000256" key="8">
    <source>
        <dbReference type="SAM" id="MobiDB-lite"/>
    </source>
</evidence>
<gene>
    <name evidence="12" type="ORF">M6B38_344950</name>
</gene>
<dbReference type="InterPro" id="IPR048898">
    <property type="entry name" value="OB_NMD3"/>
</dbReference>
<keyword evidence="3 7" id="KW-0813">Transport</keyword>
<dbReference type="Proteomes" id="UP001140949">
    <property type="component" value="Unassembled WGS sequence"/>
</dbReference>
<dbReference type="GO" id="GO:0005737">
    <property type="term" value="C:cytoplasm"/>
    <property type="evidence" value="ECO:0007669"/>
    <property type="project" value="UniProtKB-SubCell"/>
</dbReference>
<evidence type="ECO:0000259" key="11">
    <source>
        <dbReference type="Pfam" id="PF21193"/>
    </source>
</evidence>
<keyword evidence="5 7" id="KW-0653">Protein transport</keyword>
<feature type="region of interest" description="Disordered" evidence="8">
    <location>
        <begin position="505"/>
        <end position="527"/>
    </location>
</feature>
<accession>A0AAX6GTC2</accession>
<dbReference type="GO" id="GO:0015031">
    <property type="term" value="P:protein transport"/>
    <property type="evidence" value="ECO:0007669"/>
    <property type="project" value="UniProtKB-KW"/>
</dbReference>
<dbReference type="InterPro" id="IPR048899">
    <property type="entry name" value="NMD_SH3"/>
</dbReference>
<proteinExistence type="inferred from homology"/>
<evidence type="ECO:0000256" key="7">
    <source>
        <dbReference type="RuleBase" id="RU364108"/>
    </source>
</evidence>
<dbReference type="GO" id="GO:0000055">
    <property type="term" value="P:ribosomal large subunit export from nucleus"/>
    <property type="evidence" value="ECO:0007669"/>
    <property type="project" value="TreeGrafter"/>
</dbReference>
<keyword evidence="4 7" id="KW-0963">Cytoplasm</keyword>
<dbReference type="PANTHER" id="PTHR12746:SF2">
    <property type="entry name" value="60S RIBOSOMAL EXPORT PROTEIN NMD3"/>
    <property type="match status" value="1"/>
</dbReference>
<protein>
    <recommendedName>
        <fullName evidence="2 7">60S ribosomal export protein NMD3</fullName>
    </recommendedName>
</protein>
<comment type="similarity">
    <text evidence="1 7">Belongs to the NMD3 family.</text>
</comment>
<evidence type="ECO:0000256" key="4">
    <source>
        <dbReference type="ARBA" id="ARBA00022490"/>
    </source>
</evidence>
<evidence type="ECO:0000256" key="5">
    <source>
        <dbReference type="ARBA" id="ARBA00022927"/>
    </source>
</evidence>
<evidence type="ECO:0000256" key="2">
    <source>
        <dbReference type="ARBA" id="ARBA00017035"/>
    </source>
</evidence>
<comment type="function">
    <text evidence="7">Acts as an adapter for the XPO1/CRM1-mediated export of the 60S ribosomal subunit.</text>
</comment>
<evidence type="ECO:0000313" key="13">
    <source>
        <dbReference type="Proteomes" id="UP001140949"/>
    </source>
</evidence>
<dbReference type="PANTHER" id="PTHR12746">
    <property type="entry name" value="NONSENSE-MEDIATED MRNA DECAY PROTEIN 3"/>
    <property type="match status" value="1"/>
</dbReference>
<comment type="subcellular location">
    <subcellularLocation>
        <location evidence="7">Cytoplasm</location>
    </subcellularLocation>
    <subcellularLocation>
        <location evidence="7">Nucleus</location>
    </subcellularLocation>
</comment>
<dbReference type="Pfam" id="PF21193">
    <property type="entry name" value="NMD_SH3"/>
    <property type="match status" value="1"/>
</dbReference>